<dbReference type="EMBL" id="CM044701">
    <property type="protein sequence ID" value="KAI5682067.1"/>
    <property type="molecule type" value="Genomic_DNA"/>
</dbReference>
<proteinExistence type="predicted"/>
<keyword evidence="2" id="KW-1185">Reference proteome</keyword>
<dbReference type="Proteomes" id="UP001060085">
    <property type="component" value="Linkage Group LG01"/>
</dbReference>
<sequence>MNLFKSGMDDVDRKSQAPIKSKLRPITRARTKKLKDSNGNEDNGVQSSFKEETSGRKLSKVGEGHPTTNVPLLLPLPVGFWAKGLKRSCPTTDSRSHPTVRLVSYWSVEFKIVNRGSSRKGGHPWEGVESKLQSKVDLRQSGLARKFQRVARDVEELKRGKSSATKEQRVGDNFGGVNSPHHQRPYNNMPTQGYHDMSVCNPYPFYEAGRKGGQCGRGYYRPHEEVPRYEAWGEDNLFDDFGEDPNVDKHTMVATMVPSFKGESDPNVFLEWGRQVENLFMARNNSDIVKVKLVIAEFLGYAFQ</sequence>
<reference evidence="2" key="1">
    <citation type="journal article" date="2023" name="Nat. Plants">
        <title>Single-cell RNA sequencing provides a high-resolution roadmap for understanding the multicellular compartmentation of specialized metabolism.</title>
        <authorList>
            <person name="Sun S."/>
            <person name="Shen X."/>
            <person name="Li Y."/>
            <person name="Li Y."/>
            <person name="Wang S."/>
            <person name="Li R."/>
            <person name="Zhang H."/>
            <person name="Shen G."/>
            <person name="Guo B."/>
            <person name="Wei J."/>
            <person name="Xu J."/>
            <person name="St-Pierre B."/>
            <person name="Chen S."/>
            <person name="Sun C."/>
        </authorList>
    </citation>
    <scope>NUCLEOTIDE SEQUENCE [LARGE SCALE GENOMIC DNA]</scope>
</reference>
<evidence type="ECO:0000313" key="2">
    <source>
        <dbReference type="Proteomes" id="UP001060085"/>
    </source>
</evidence>
<evidence type="ECO:0000313" key="1">
    <source>
        <dbReference type="EMBL" id="KAI5682067.1"/>
    </source>
</evidence>
<organism evidence="1 2">
    <name type="scientific">Catharanthus roseus</name>
    <name type="common">Madagascar periwinkle</name>
    <name type="synonym">Vinca rosea</name>
    <dbReference type="NCBI Taxonomy" id="4058"/>
    <lineage>
        <taxon>Eukaryota</taxon>
        <taxon>Viridiplantae</taxon>
        <taxon>Streptophyta</taxon>
        <taxon>Embryophyta</taxon>
        <taxon>Tracheophyta</taxon>
        <taxon>Spermatophyta</taxon>
        <taxon>Magnoliopsida</taxon>
        <taxon>eudicotyledons</taxon>
        <taxon>Gunneridae</taxon>
        <taxon>Pentapetalae</taxon>
        <taxon>asterids</taxon>
        <taxon>lamiids</taxon>
        <taxon>Gentianales</taxon>
        <taxon>Apocynaceae</taxon>
        <taxon>Rauvolfioideae</taxon>
        <taxon>Vinceae</taxon>
        <taxon>Catharanthinae</taxon>
        <taxon>Catharanthus</taxon>
    </lineage>
</organism>
<protein>
    <submittedName>
        <fullName evidence="1">Uncharacterized protein</fullName>
    </submittedName>
</protein>
<comment type="caution">
    <text evidence="1">The sequence shown here is derived from an EMBL/GenBank/DDBJ whole genome shotgun (WGS) entry which is preliminary data.</text>
</comment>
<accession>A0ACC0CB03</accession>
<gene>
    <name evidence="1" type="ORF">M9H77_03295</name>
</gene>
<name>A0ACC0CB03_CATRO</name>